<comment type="caution">
    <text evidence="11">The sequence shown here is derived from an EMBL/GenBank/DDBJ whole genome shotgun (WGS) entry which is preliminary data.</text>
</comment>
<evidence type="ECO:0000256" key="3">
    <source>
        <dbReference type="ARBA" id="ARBA00022692"/>
    </source>
</evidence>
<evidence type="ECO:0000256" key="7">
    <source>
        <dbReference type="ARBA" id="ARBA00022989"/>
    </source>
</evidence>
<evidence type="ECO:0000259" key="10">
    <source>
        <dbReference type="PROSITE" id="PS50893"/>
    </source>
</evidence>
<feature type="transmembrane region" description="Helical" evidence="9">
    <location>
        <begin position="1138"/>
        <end position="1163"/>
    </location>
</feature>
<gene>
    <name evidence="11" type="ORF">KP79_PYT05433</name>
</gene>
<dbReference type="OrthoDB" id="6512918at2759"/>
<dbReference type="GO" id="GO:0016020">
    <property type="term" value="C:membrane"/>
    <property type="evidence" value="ECO:0007669"/>
    <property type="project" value="UniProtKB-SubCell"/>
</dbReference>
<keyword evidence="3 9" id="KW-0812">Transmembrane</keyword>
<keyword evidence="2" id="KW-0813">Transport</keyword>
<feature type="transmembrane region" description="Helical" evidence="9">
    <location>
        <begin position="1175"/>
        <end position="1200"/>
    </location>
</feature>
<dbReference type="CDD" id="cd03263">
    <property type="entry name" value="ABC_subfamily_A"/>
    <property type="match status" value="2"/>
</dbReference>
<dbReference type="SUPFAM" id="SSF52540">
    <property type="entry name" value="P-loop containing nucleoside triphosphate hydrolases"/>
    <property type="match status" value="2"/>
</dbReference>
<dbReference type="Gene3D" id="3.40.50.300">
    <property type="entry name" value="P-loop containing nucleotide triphosphate hydrolases"/>
    <property type="match status" value="2"/>
</dbReference>
<reference evidence="11 12" key="1">
    <citation type="journal article" date="2017" name="Nat. Ecol. Evol.">
        <title>Scallop genome provides insights into evolution of bilaterian karyotype and development.</title>
        <authorList>
            <person name="Wang S."/>
            <person name="Zhang J."/>
            <person name="Jiao W."/>
            <person name="Li J."/>
            <person name="Xun X."/>
            <person name="Sun Y."/>
            <person name="Guo X."/>
            <person name="Huan P."/>
            <person name="Dong B."/>
            <person name="Zhang L."/>
            <person name="Hu X."/>
            <person name="Sun X."/>
            <person name="Wang J."/>
            <person name="Zhao C."/>
            <person name="Wang Y."/>
            <person name="Wang D."/>
            <person name="Huang X."/>
            <person name="Wang R."/>
            <person name="Lv J."/>
            <person name="Li Y."/>
            <person name="Zhang Z."/>
            <person name="Liu B."/>
            <person name="Lu W."/>
            <person name="Hui Y."/>
            <person name="Liang J."/>
            <person name="Zhou Z."/>
            <person name="Hou R."/>
            <person name="Li X."/>
            <person name="Liu Y."/>
            <person name="Li H."/>
            <person name="Ning X."/>
            <person name="Lin Y."/>
            <person name="Zhao L."/>
            <person name="Xing Q."/>
            <person name="Dou J."/>
            <person name="Li Y."/>
            <person name="Mao J."/>
            <person name="Guo H."/>
            <person name="Dou H."/>
            <person name="Li T."/>
            <person name="Mu C."/>
            <person name="Jiang W."/>
            <person name="Fu Q."/>
            <person name="Fu X."/>
            <person name="Miao Y."/>
            <person name="Liu J."/>
            <person name="Yu Q."/>
            <person name="Li R."/>
            <person name="Liao H."/>
            <person name="Li X."/>
            <person name="Kong Y."/>
            <person name="Jiang Z."/>
            <person name="Chourrout D."/>
            <person name="Li R."/>
            <person name="Bao Z."/>
        </authorList>
    </citation>
    <scope>NUCLEOTIDE SEQUENCE [LARGE SCALE GENOMIC DNA]</scope>
    <source>
        <strain evidence="11 12">PY_sf001</strain>
    </source>
</reference>
<feature type="domain" description="ABC transporter" evidence="10">
    <location>
        <begin position="1412"/>
        <end position="1642"/>
    </location>
</feature>
<keyword evidence="6 11" id="KW-0067">ATP-binding</keyword>
<dbReference type="InterPro" id="IPR026082">
    <property type="entry name" value="ABCA"/>
</dbReference>
<name>A0A210QGV5_MIZYE</name>
<dbReference type="SMART" id="SM00382">
    <property type="entry name" value="AAA"/>
    <property type="match status" value="2"/>
</dbReference>
<evidence type="ECO:0000313" key="11">
    <source>
        <dbReference type="EMBL" id="OWF47978.1"/>
    </source>
</evidence>
<feature type="transmembrane region" description="Helical" evidence="9">
    <location>
        <begin position="375"/>
        <end position="392"/>
    </location>
</feature>
<feature type="transmembrane region" description="Helical" evidence="9">
    <location>
        <begin position="447"/>
        <end position="470"/>
    </location>
</feature>
<evidence type="ECO:0000256" key="5">
    <source>
        <dbReference type="ARBA" id="ARBA00022741"/>
    </source>
</evidence>
<keyword evidence="8 9" id="KW-0472">Membrane</keyword>
<dbReference type="GO" id="GO:0016887">
    <property type="term" value="F:ATP hydrolysis activity"/>
    <property type="evidence" value="ECO:0007669"/>
    <property type="project" value="InterPro"/>
</dbReference>
<dbReference type="PANTHER" id="PTHR19229">
    <property type="entry name" value="ATP-BINDING CASSETTE TRANSPORTER SUBFAMILY A ABCA"/>
    <property type="match status" value="1"/>
</dbReference>
<evidence type="ECO:0000256" key="1">
    <source>
        <dbReference type="ARBA" id="ARBA00004141"/>
    </source>
</evidence>
<feature type="transmembrane region" description="Helical" evidence="9">
    <location>
        <begin position="1095"/>
        <end position="1117"/>
    </location>
</feature>
<dbReference type="InterPro" id="IPR017871">
    <property type="entry name" value="ABC_transporter-like_CS"/>
</dbReference>
<dbReference type="Proteomes" id="UP000242188">
    <property type="component" value="Unassembled WGS sequence"/>
</dbReference>
<dbReference type="InterPro" id="IPR003593">
    <property type="entry name" value="AAA+_ATPase"/>
</dbReference>
<keyword evidence="12" id="KW-1185">Reference proteome</keyword>
<keyword evidence="7 9" id="KW-1133">Transmembrane helix</keyword>
<evidence type="ECO:0000313" key="12">
    <source>
        <dbReference type="Proteomes" id="UP000242188"/>
    </source>
</evidence>
<dbReference type="GO" id="GO:0005319">
    <property type="term" value="F:lipid transporter activity"/>
    <property type="evidence" value="ECO:0007669"/>
    <property type="project" value="TreeGrafter"/>
</dbReference>
<dbReference type="Pfam" id="PF23321">
    <property type="entry name" value="R1_ABCA1"/>
    <property type="match status" value="1"/>
</dbReference>
<dbReference type="PROSITE" id="PS50893">
    <property type="entry name" value="ABC_TRANSPORTER_2"/>
    <property type="match status" value="2"/>
</dbReference>
<dbReference type="PROSITE" id="PS00211">
    <property type="entry name" value="ABC_TRANSPORTER_1"/>
    <property type="match status" value="1"/>
</dbReference>
<evidence type="ECO:0000256" key="8">
    <source>
        <dbReference type="ARBA" id="ARBA00023136"/>
    </source>
</evidence>
<dbReference type="InterPro" id="IPR027417">
    <property type="entry name" value="P-loop_NTPase"/>
</dbReference>
<feature type="transmembrane region" description="Helical" evidence="9">
    <location>
        <begin position="304"/>
        <end position="327"/>
    </location>
</feature>
<dbReference type="FunFam" id="3.40.50.300:FF:000327">
    <property type="entry name" value="ATP-binding cassette sub-family A member 3"/>
    <property type="match status" value="1"/>
</dbReference>
<feature type="transmembrane region" description="Helical" evidence="9">
    <location>
        <begin position="264"/>
        <end position="284"/>
    </location>
</feature>
<evidence type="ECO:0000256" key="6">
    <source>
        <dbReference type="ARBA" id="ARBA00022840"/>
    </source>
</evidence>
<evidence type="ECO:0000256" key="9">
    <source>
        <dbReference type="SAM" id="Phobius"/>
    </source>
</evidence>
<keyword evidence="5" id="KW-0547">Nucleotide-binding</keyword>
<dbReference type="InterPro" id="IPR056264">
    <property type="entry name" value="R2_ABCA1-4-like"/>
</dbReference>
<feature type="transmembrane region" description="Helical" evidence="9">
    <location>
        <begin position="347"/>
        <end position="368"/>
    </location>
</feature>
<dbReference type="InterPro" id="IPR013525">
    <property type="entry name" value="ABC2_TM"/>
</dbReference>
<dbReference type="GO" id="GO:0005524">
    <property type="term" value="F:ATP binding"/>
    <property type="evidence" value="ECO:0007669"/>
    <property type="project" value="UniProtKB-KW"/>
</dbReference>
<feature type="transmembrane region" description="Helical" evidence="9">
    <location>
        <begin position="1314"/>
        <end position="1335"/>
    </location>
</feature>
<organism evidence="11 12">
    <name type="scientific">Mizuhopecten yessoensis</name>
    <name type="common">Japanese scallop</name>
    <name type="synonym">Patinopecten yessoensis</name>
    <dbReference type="NCBI Taxonomy" id="6573"/>
    <lineage>
        <taxon>Eukaryota</taxon>
        <taxon>Metazoa</taxon>
        <taxon>Spiralia</taxon>
        <taxon>Lophotrochozoa</taxon>
        <taxon>Mollusca</taxon>
        <taxon>Bivalvia</taxon>
        <taxon>Autobranchia</taxon>
        <taxon>Pteriomorphia</taxon>
        <taxon>Pectinida</taxon>
        <taxon>Pectinoidea</taxon>
        <taxon>Pectinidae</taxon>
        <taxon>Mizuhopecten</taxon>
    </lineage>
</organism>
<evidence type="ECO:0000256" key="2">
    <source>
        <dbReference type="ARBA" id="ARBA00022448"/>
    </source>
</evidence>
<dbReference type="EMBL" id="NEDP02003741">
    <property type="protein sequence ID" value="OWF47978.1"/>
    <property type="molecule type" value="Genomic_DNA"/>
</dbReference>
<feature type="domain" description="ABC transporter" evidence="10">
    <location>
        <begin position="528"/>
        <end position="761"/>
    </location>
</feature>
<dbReference type="Pfam" id="PF12698">
    <property type="entry name" value="ABC2_membrane_3"/>
    <property type="match status" value="2"/>
</dbReference>
<proteinExistence type="predicted"/>
<dbReference type="FunFam" id="3.40.50.300:FF:000298">
    <property type="entry name" value="ATP-binding cassette sub-family A member 12"/>
    <property type="match status" value="1"/>
</dbReference>
<feature type="transmembrane region" description="Helical" evidence="9">
    <location>
        <begin position="1207"/>
        <end position="1230"/>
    </location>
</feature>
<protein>
    <submittedName>
        <fullName evidence="11">ATP-binding cassette sub-family A member 3</fullName>
    </submittedName>
</protein>
<sequence length="1756" mass="197068">MGNFTKFLLLLWKNYVLQKRKKIVTILEIGIPTVFSLILIFVRLRVDGQPVPDAVTWTECTAFNNLDFRKLPTKVAYSPNNSMTHAIIQRAKKYLPYIDWDHGFQTEAEMVDFVQFVNRTGNITYVNNTRDYLGGIAFTNTFPTGAMPQDIQYKIRLDSVPRLAHSRFRLNPFKMDTSWYTQFMFPVYQRVGPREIGEKCGGSPGYVREGFTALQNAINNAVIELQGALNNGTDSNKHVELGLRRHPYPPYNDDNFVLVIQQQFPLVIMLSFVLVALNIVKDIVHEKEKKLKESMKMMGVSNWLHWSAWFTKYFLFLLVTVSIMTVFFCVKTDKGRVIGLTDPSLLFVFLLLYAIATISFCFAISVFFKKANSGAAAGGILFFISYVPYFFLEPRYNTFTWGQKIAACAVSNIAMAYGGAVIGMFEGTGTGVQWDNFTKGASVDDTFAMSHIMIMLVVDSVVYSLITLYLEAVFPGEYGVPQPWYFFITRNYWCGTSAVEDIPDDKRICIGQDPDYFESDPHGIPAGIQIRNLRKEFGKDEKRNIAVAGMSLDMYDGQITVLLGHNGAGKTTTMSMLTGFIPPTGGTANVNGYDIREDIASVRNSLGLCPQHDILFDTMTVQEHLWFFAKLKGCPSSEVTSAVDEMIESIKLENKRHVRSTKLSGGMKRKLSVGIALIAGSKIVILDEPSSGLDPDARRQIWTVLQKHRAGRTILLTTHFMDEADVLGDRIAIMADGVVKCCGSSLFLKNKYGAGYHMVIVKKPNCDVDTITKLIRTYVPVAEIESNIAAELSYILQQESSYRFSDMFREMETNKDDLGIASYGASVTTMEEVFLRVGQNNSSSVTDRLRGKPKMIHPQNGFSLDTSSSFRRDSLALDFNIKYNVHGMLTLQQFWAMFVKRALHTVRNKLVTVSQLVVPLFFTLMALIVIKTFPGPEDLPPLTLTTDRFGANTIVYRNSPGNFSDNISQFYSNQFDQSSTETVTHVNAQPGYNATSDIIEFLVDTGEKSIGLYNLHYMVAADFQQLSGSDKVKATAYFNDQSYHSPVISLAALSNAMIQYVTNNSDFSITTINHPLPRTTAEKIKQQITQGTTGFMVAFNVVFGMSFLASSFVVFIIKERATKSKHIQFVSGVGSLNFWASTFCWDVINYLMPSLCILVTFWAFDIEAFILDDHIAHILLLFLLYGWAMLPFMYLLSFLFSQPATGYVWLTMFNIIAGVATLLAVGILSIPELNLEDLSHALEWVFLVLLPNYCLAQGLSDYYANHEYLNICPNITVFCPIFPNPCCGATTGSCGPSGCIYYQNDYLSWDQGGIGRMLVFMFIQGVIYFNIILLLESGLSLRFLYLLGHRDQHTNRSGAESETTPLLIQQATGLHTRLYTDNTLVHEDTDVAAERARLANTNTDQLCWENSLVIKELTKYYGTKLAVDRISVGIPQGECFGLLGINGAGKTTTFKTLTGDEIMTSGEAYLRGYDIKSDITKVRQNLGYCPQYDALIDQLTGKETLYMFARLRGVQESLISGVVDSLLDMLLLKAHADKLVNAYSGGNKRKLSTAIALVGNPQVIFLDEPTTGMDPVARRYLWDTLSSVRDSGRTLILTSHSMEECEALCTRLAIMVNGQFKCLGSTQHLKHRFGEGYTLLAKVGYTPEGELAPVRPLMTYIEENFPGYELKDIHQGSLHYHINNRELSWADIFELMEAAKNRFNIEDYSVSQTTLEQVFINFARSQLPPQEKQEDVTRALDTSCIDFQRDIVQTPI</sequence>
<dbReference type="Pfam" id="PF00005">
    <property type="entry name" value="ABC_tran"/>
    <property type="match status" value="2"/>
</dbReference>
<evidence type="ECO:0000256" key="4">
    <source>
        <dbReference type="ARBA" id="ARBA00022737"/>
    </source>
</evidence>
<accession>A0A210QGV5</accession>
<feature type="transmembrane region" description="Helical" evidence="9">
    <location>
        <begin position="23"/>
        <end position="42"/>
    </location>
</feature>
<comment type="subcellular location">
    <subcellularLocation>
        <location evidence="1">Membrane</location>
        <topology evidence="1">Multi-pass membrane protein</topology>
    </subcellularLocation>
</comment>
<keyword evidence="4" id="KW-0677">Repeat</keyword>
<dbReference type="InterPro" id="IPR003439">
    <property type="entry name" value="ABC_transporter-like_ATP-bd"/>
</dbReference>
<dbReference type="PANTHER" id="PTHR19229:SF250">
    <property type="entry name" value="ABC TRANSPORTER DOMAIN-CONTAINING PROTEIN-RELATED"/>
    <property type="match status" value="1"/>
</dbReference>
<dbReference type="GO" id="GO:0140359">
    <property type="term" value="F:ABC-type transporter activity"/>
    <property type="evidence" value="ECO:0007669"/>
    <property type="project" value="InterPro"/>
</dbReference>